<dbReference type="AlphaFoldDB" id="V6K6E6"/>
<dbReference type="Gene3D" id="3.40.630.100">
    <property type="entry name" value="Poly-gamma-glutamate hydrolase, zinc-binding motif"/>
    <property type="match status" value="1"/>
</dbReference>
<dbReference type="PATRIC" id="fig|1352936.5.peg.5472"/>
<dbReference type="InterPro" id="IPR038128">
    <property type="entry name" value="Gamma_PGA_hydro_sf"/>
</dbReference>
<organism evidence="1 2">
    <name type="scientific">Streptomyces roseochromogenus subsp. oscitans DS 12.976</name>
    <dbReference type="NCBI Taxonomy" id="1352936"/>
    <lineage>
        <taxon>Bacteria</taxon>
        <taxon>Bacillati</taxon>
        <taxon>Actinomycetota</taxon>
        <taxon>Actinomycetes</taxon>
        <taxon>Kitasatosporales</taxon>
        <taxon>Streptomycetaceae</taxon>
        <taxon>Streptomyces</taxon>
    </lineage>
</organism>
<dbReference type="OrthoDB" id="7721587at2"/>
<comment type="caution">
    <text evidence="1">The sequence shown here is derived from an EMBL/GenBank/DDBJ whole genome shotgun (WGS) entry which is preliminary data.</text>
</comment>
<evidence type="ECO:0008006" key="3">
    <source>
        <dbReference type="Google" id="ProtNLM"/>
    </source>
</evidence>
<dbReference type="Pfam" id="PF05908">
    <property type="entry name" value="Gamma_PGA_hydro"/>
    <property type="match status" value="1"/>
</dbReference>
<keyword evidence="2" id="KW-1185">Reference proteome</keyword>
<dbReference type="EMBL" id="AWQX01000218">
    <property type="protein sequence ID" value="EST26986.1"/>
    <property type="molecule type" value="Genomic_DNA"/>
</dbReference>
<dbReference type="STRING" id="1352936.M878_26190"/>
<dbReference type="HOGENOM" id="CLU_082126_1_0_11"/>
<protein>
    <recommendedName>
        <fullName evidence="3">Phage replication protein</fullName>
    </recommendedName>
</protein>
<dbReference type="InterPro" id="IPR008585">
    <property type="entry name" value="Gamma_PGA_hydro"/>
</dbReference>
<dbReference type="Proteomes" id="UP000017984">
    <property type="component" value="Chromosome"/>
</dbReference>
<gene>
    <name evidence="1" type="ORF">M878_26190</name>
</gene>
<name>V6K6E6_STRRC</name>
<reference evidence="1 2" key="1">
    <citation type="journal article" date="2014" name="Genome Announc.">
        <title>Draft Genome Sequence of Streptomyces roseochromogenes subsp. oscitans DS 12.976, Producer of the Aminocoumarin Antibiotic Clorobiocin.</title>
        <authorList>
            <person name="Ruckert C."/>
            <person name="Kalinowski J."/>
            <person name="Heide L."/>
            <person name="Apel A.K."/>
        </authorList>
    </citation>
    <scope>NUCLEOTIDE SEQUENCE [LARGE SCALE GENOMIC DNA]</scope>
    <source>
        <strain evidence="1 2">DS 12.976</strain>
    </source>
</reference>
<sequence length="217" mass="23582">MTTGSIHNAAPTASDTYSNFADLAAHEDEGLHWTRECRRVPGSDLAHIAIHGGHIEAGTTEAALACAGTTDNYYSFKGIKTGANRTLHVTSTHFDEPQCVDLQSGMARTVSWHGFSSGDKITEVGGLDHDFSYWITASLQHAGFPVAEATPERAGSSPKNICNRNLAGRGVQLELSRAQRAAFFTNNDMSGGNRTNLTEEFHRYIEAIQAAYRRLRA</sequence>
<evidence type="ECO:0000313" key="2">
    <source>
        <dbReference type="Proteomes" id="UP000017984"/>
    </source>
</evidence>
<proteinExistence type="predicted"/>
<evidence type="ECO:0000313" key="1">
    <source>
        <dbReference type="EMBL" id="EST26986.1"/>
    </source>
</evidence>
<accession>V6K6E6</accession>
<dbReference type="RefSeq" id="WP_023549797.1">
    <property type="nucleotide sequence ID" value="NZ_CM002285.1"/>
</dbReference>